<protein>
    <recommendedName>
        <fullName evidence="1">Heterokaryon incompatibility domain-containing protein</fullName>
    </recommendedName>
</protein>
<dbReference type="Pfam" id="PF06985">
    <property type="entry name" value="HET"/>
    <property type="match status" value="1"/>
</dbReference>
<organism evidence="2 3">
    <name type="scientific">Coniosporium apollinis</name>
    <dbReference type="NCBI Taxonomy" id="61459"/>
    <lineage>
        <taxon>Eukaryota</taxon>
        <taxon>Fungi</taxon>
        <taxon>Dikarya</taxon>
        <taxon>Ascomycota</taxon>
        <taxon>Pezizomycotina</taxon>
        <taxon>Dothideomycetes</taxon>
        <taxon>Dothideomycetes incertae sedis</taxon>
        <taxon>Coniosporium</taxon>
    </lineage>
</organism>
<reference evidence="2" key="1">
    <citation type="submission" date="2022-10" db="EMBL/GenBank/DDBJ databases">
        <title>Culturing micro-colonial fungi from biological soil crusts in the Mojave desert and describing Neophaeococcomyces mojavensis, and introducing the new genera and species Taxawa tesnikishii.</title>
        <authorList>
            <person name="Kurbessoian T."/>
            <person name="Stajich J.E."/>
        </authorList>
    </citation>
    <scope>NUCLEOTIDE SEQUENCE</scope>
    <source>
        <strain evidence="2">TK_1</strain>
    </source>
</reference>
<keyword evidence="3" id="KW-1185">Reference proteome</keyword>
<dbReference type="EMBL" id="JAPDRL010000087">
    <property type="protein sequence ID" value="KAJ9658472.1"/>
    <property type="molecule type" value="Genomic_DNA"/>
</dbReference>
<feature type="domain" description="Heterokaryon incompatibility" evidence="1">
    <location>
        <begin position="182"/>
        <end position="333"/>
    </location>
</feature>
<comment type="caution">
    <text evidence="2">The sequence shown here is derived from an EMBL/GenBank/DDBJ whole genome shotgun (WGS) entry which is preliminary data.</text>
</comment>
<evidence type="ECO:0000313" key="3">
    <source>
        <dbReference type="Proteomes" id="UP001172684"/>
    </source>
</evidence>
<dbReference type="PANTHER" id="PTHR33112:SF16">
    <property type="entry name" value="HETEROKARYON INCOMPATIBILITY DOMAIN-CONTAINING PROTEIN"/>
    <property type="match status" value="1"/>
</dbReference>
<sequence length="591" mass="65695">MNLSNPDISILTMSALNQNTAYTSEPDNTFEADYYENHLETEPIILHGVSEGLYDRSLLGDGYALTRPYRPWGIEIHVSSKYGGDIGYISLFAEPARSLASTSGAVLGRPICKDVRSEGFSLIKRRMQHCIDNHDKCRRTIAAGNIDDTAQPEMPRRVLDVSDEKVRLIDTSLDGEPRTGHYAALSHCWGPKQLLTTTQATFRSRIDGIAFEDLPRTFQDAVTVTRTLCLRYIWIDSLCIVQDSHQDWLTESAKMGTVYQDASIVIAASGASEGSEGCFIPRTNIAEPIKLPFCLDDDAVSGYMFASLLPDEGNDNAILDRNPLAKRAWITQEWILAQIETESGQPIYDDSATQSLQDSPIFSASATDADISAFIDDWCEIVVNFCGRQLTYEIDNVTLGLWSARLPQQILWFARDILIRPQTLKSTPSWSWASAIGVIVRHNPGQTAQDFAQCLRIEDKKLLLQTLLAPIPQLRGPITPHSPEAPCAFHCQSKSTFATGEAVMSWRTYLMSSIEKDRLGWVSFDEGVVPPAPIYMLPISKNVFDGADDGFNILLVTPAQIDEPAYERVGMGEVLDADLFTGRLMQQIRLV</sequence>
<name>A0ABQ9NHY0_9PEZI</name>
<dbReference type="InterPro" id="IPR010730">
    <property type="entry name" value="HET"/>
</dbReference>
<dbReference type="Proteomes" id="UP001172684">
    <property type="component" value="Unassembled WGS sequence"/>
</dbReference>
<dbReference type="PANTHER" id="PTHR33112">
    <property type="entry name" value="DOMAIN PROTEIN, PUTATIVE-RELATED"/>
    <property type="match status" value="1"/>
</dbReference>
<proteinExistence type="predicted"/>
<evidence type="ECO:0000259" key="1">
    <source>
        <dbReference type="Pfam" id="PF06985"/>
    </source>
</evidence>
<accession>A0ABQ9NHY0</accession>
<gene>
    <name evidence="2" type="ORF">H2201_007791</name>
</gene>
<evidence type="ECO:0000313" key="2">
    <source>
        <dbReference type="EMBL" id="KAJ9658472.1"/>
    </source>
</evidence>